<reference evidence="1 2" key="1">
    <citation type="journal article" date="2018" name="Sci. Rep.">
        <title>Genomic signatures of local adaptation to the degree of environmental predictability in rotifers.</title>
        <authorList>
            <person name="Franch-Gras L."/>
            <person name="Hahn C."/>
            <person name="Garcia-Roger E.M."/>
            <person name="Carmona M.J."/>
            <person name="Serra M."/>
            <person name="Gomez A."/>
        </authorList>
    </citation>
    <scope>NUCLEOTIDE SEQUENCE [LARGE SCALE GENOMIC DNA]</scope>
    <source>
        <strain evidence="1">HYR1</strain>
    </source>
</reference>
<dbReference type="AlphaFoldDB" id="A0A3M7SBT2"/>
<keyword evidence="2" id="KW-1185">Reference proteome</keyword>
<name>A0A3M7SBT2_BRAPC</name>
<comment type="caution">
    <text evidence="1">The sequence shown here is derived from an EMBL/GenBank/DDBJ whole genome shotgun (WGS) entry which is preliminary data.</text>
</comment>
<dbReference type="EMBL" id="REGN01001659">
    <property type="protein sequence ID" value="RNA33303.1"/>
    <property type="molecule type" value="Genomic_DNA"/>
</dbReference>
<evidence type="ECO:0000313" key="1">
    <source>
        <dbReference type="EMBL" id="RNA33303.1"/>
    </source>
</evidence>
<gene>
    <name evidence="1" type="ORF">BpHYR1_040144</name>
</gene>
<accession>A0A3M7SBT2</accession>
<dbReference type="Proteomes" id="UP000276133">
    <property type="component" value="Unassembled WGS sequence"/>
</dbReference>
<evidence type="ECO:0000313" key="2">
    <source>
        <dbReference type="Proteomes" id="UP000276133"/>
    </source>
</evidence>
<organism evidence="1 2">
    <name type="scientific">Brachionus plicatilis</name>
    <name type="common">Marine rotifer</name>
    <name type="synonym">Brachionus muelleri</name>
    <dbReference type="NCBI Taxonomy" id="10195"/>
    <lineage>
        <taxon>Eukaryota</taxon>
        <taxon>Metazoa</taxon>
        <taxon>Spiralia</taxon>
        <taxon>Gnathifera</taxon>
        <taxon>Rotifera</taxon>
        <taxon>Eurotatoria</taxon>
        <taxon>Monogononta</taxon>
        <taxon>Pseudotrocha</taxon>
        <taxon>Ploima</taxon>
        <taxon>Brachionidae</taxon>
        <taxon>Brachionus</taxon>
    </lineage>
</organism>
<sequence length="63" mass="7798">MLFYNLLNNDPVDLFHYLIDCKIDFPCRVSYCQLLTLRELAFLKYIKFGIKKWIKLRRIQIHY</sequence>
<protein>
    <submittedName>
        <fullName evidence="1">Uncharacterized protein</fullName>
    </submittedName>
</protein>
<proteinExistence type="predicted"/>